<dbReference type="SUPFAM" id="SSF49265">
    <property type="entry name" value="Fibronectin type III"/>
    <property type="match status" value="2"/>
</dbReference>
<dbReference type="PANTHER" id="PTHR10075">
    <property type="entry name" value="BASIGIN RELATED"/>
    <property type="match status" value="1"/>
</dbReference>
<feature type="domain" description="Ig-like" evidence="5">
    <location>
        <begin position="174"/>
        <end position="257"/>
    </location>
</feature>
<dbReference type="InterPro" id="IPR003599">
    <property type="entry name" value="Ig_sub"/>
</dbReference>
<feature type="domain" description="Fibronectin type-III" evidence="6">
    <location>
        <begin position="688"/>
        <end position="782"/>
    </location>
</feature>
<keyword evidence="4" id="KW-0812">Transmembrane</keyword>
<evidence type="ECO:0000256" key="3">
    <source>
        <dbReference type="SAM" id="MobiDB-lite"/>
    </source>
</evidence>
<dbReference type="Proteomes" id="UP001235939">
    <property type="component" value="Chromosome 18"/>
</dbReference>
<evidence type="ECO:0000259" key="5">
    <source>
        <dbReference type="PROSITE" id="PS50835"/>
    </source>
</evidence>
<dbReference type="SUPFAM" id="SSF48726">
    <property type="entry name" value="Immunoglobulin"/>
    <property type="match status" value="4"/>
</dbReference>
<dbReference type="Pfam" id="PF13927">
    <property type="entry name" value="Ig_3"/>
    <property type="match status" value="2"/>
</dbReference>
<feature type="region of interest" description="Disordered" evidence="3">
    <location>
        <begin position="1"/>
        <end position="20"/>
    </location>
</feature>
<evidence type="ECO:0000313" key="8">
    <source>
        <dbReference type="Proteomes" id="UP001235939"/>
    </source>
</evidence>
<organism evidence="7 8">
    <name type="scientific">Cordylochernes scorpioides</name>
    <dbReference type="NCBI Taxonomy" id="51811"/>
    <lineage>
        <taxon>Eukaryota</taxon>
        <taxon>Metazoa</taxon>
        <taxon>Ecdysozoa</taxon>
        <taxon>Arthropoda</taxon>
        <taxon>Chelicerata</taxon>
        <taxon>Arachnida</taxon>
        <taxon>Pseudoscorpiones</taxon>
        <taxon>Cheliferoidea</taxon>
        <taxon>Chernetidae</taxon>
        <taxon>Cordylochernes</taxon>
    </lineage>
</organism>
<evidence type="ECO:0000256" key="1">
    <source>
        <dbReference type="ARBA" id="ARBA00022737"/>
    </source>
</evidence>
<dbReference type="InterPro" id="IPR003961">
    <property type="entry name" value="FN3_dom"/>
</dbReference>
<proteinExistence type="predicted"/>
<dbReference type="Pfam" id="PF00041">
    <property type="entry name" value="fn3"/>
    <property type="match status" value="1"/>
</dbReference>
<dbReference type="InterPro" id="IPR036397">
    <property type="entry name" value="RNaseH_sf"/>
</dbReference>
<dbReference type="Gene3D" id="3.30.420.10">
    <property type="entry name" value="Ribonuclease H-like superfamily/Ribonuclease H"/>
    <property type="match status" value="1"/>
</dbReference>
<dbReference type="EMBL" id="CP092880">
    <property type="protein sequence ID" value="UYV79721.1"/>
    <property type="molecule type" value="Genomic_DNA"/>
</dbReference>
<feature type="domain" description="Fibronectin type-III" evidence="6">
    <location>
        <begin position="584"/>
        <end position="683"/>
    </location>
</feature>
<feature type="domain" description="Ig-like" evidence="5">
    <location>
        <begin position="262"/>
        <end position="355"/>
    </location>
</feature>
<dbReference type="SMART" id="SM00408">
    <property type="entry name" value="IGc2"/>
    <property type="match status" value="4"/>
</dbReference>
<keyword evidence="2" id="KW-0393">Immunoglobulin domain</keyword>
<feature type="domain" description="Ig-like" evidence="5">
    <location>
        <begin position="1"/>
        <end position="79"/>
    </location>
</feature>
<evidence type="ECO:0000256" key="4">
    <source>
        <dbReference type="SAM" id="Phobius"/>
    </source>
</evidence>
<dbReference type="SMART" id="SM00406">
    <property type="entry name" value="IGv"/>
    <property type="match status" value="3"/>
</dbReference>
<keyword evidence="1" id="KW-0677">Repeat</keyword>
<dbReference type="Gene3D" id="2.60.40.10">
    <property type="entry name" value="Immunoglobulins"/>
    <property type="match status" value="7"/>
</dbReference>
<keyword evidence="4" id="KW-0472">Membrane</keyword>
<feature type="domain" description="Fibronectin type-III" evidence="6">
    <location>
        <begin position="419"/>
        <end position="515"/>
    </location>
</feature>
<dbReference type="InterPro" id="IPR013098">
    <property type="entry name" value="Ig_I-set"/>
</dbReference>
<keyword evidence="8" id="KW-1185">Reference proteome</keyword>
<accession>A0ABY6LEV3</accession>
<evidence type="ECO:0000256" key="2">
    <source>
        <dbReference type="ARBA" id="ARBA00023319"/>
    </source>
</evidence>
<feature type="transmembrane region" description="Helical" evidence="4">
    <location>
        <begin position="797"/>
        <end position="819"/>
    </location>
</feature>
<name>A0ABY6LEV3_9ARAC</name>
<gene>
    <name evidence="7" type="ORF">LAZ67_18000447</name>
</gene>
<dbReference type="InterPro" id="IPR007110">
    <property type="entry name" value="Ig-like_dom"/>
</dbReference>
<dbReference type="InterPro" id="IPR036179">
    <property type="entry name" value="Ig-like_dom_sf"/>
</dbReference>
<evidence type="ECO:0000313" key="7">
    <source>
        <dbReference type="EMBL" id="UYV79721.1"/>
    </source>
</evidence>
<dbReference type="PROSITE" id="PS50835">
    <property type="entry name" value="IG_LIKE"/>
    <property type="match status" value="4"/>
</dbReference>
<dbReference type="InterPro" id="IPR003598">
    <property type="entry name" value="Ig_sub2"/>
</dbReference>
<keyword evidence="4" id="KW-1133">Transmembrane helix</keyword>
<dbReference type="SMART" id="SM00060">
    <property type="entry name" value="FN3"/>
    <property type="match status" value="3"/>
</dbReference>
<dbReference type="InterPro" id="IPR013783">
    <property type="entry name" value="Ig-like_fold"/>
</dbReference>
<dbReference type="InterPro" id="IPR013106">
    <property type="entry name" value="Ig_V-set"/>
</dbReference>
<dbReference type="CDD" id="cd00063">
    <property type="entry name" value="FN3"/>
    <property type="match status" value="3"/>
</dbReference>
<reference evidence="7 8" key="1">
    <citation type="submission" date="2022-01" db="EMBL/GenBank/DDBJ databases">
        <title>A chromosomal length assembly of Cordylochernes scorpioides.</title>
        <authorList>
            <person name="Zeh D."/>
            <person name="Zeh J."/>
        </authorList>
    </citation>
    <scope>NUCLEOTIDE SEQUENCE [LARGE SCALE GENOMIC DNA]</scope>
    <source>
        <strain evidence="7">IN4F17</strain>
        <tissue evidence="7">Whole Body</tissue>
    </source>
</reference>
<sequence length="841" mass="90283">MVAAGQTATLECGPPRGHPEPAVRWKKDGELVNAGTGRIRIVGGGNLVLDDVRPADGGSYRCVAENVVGIRESAPALLTVQGTSYWATPMGGAYLSLEKSARLGCLWLDLVVVDSGLVILGLLAPSALFRGPSGLVDVGIRCASASRRKTCSWTAEEVHSMHLGVGVCCDTVRPRWLRQPKDVTALAGEDVELTCDAGGEPAPAVTWQRRGGLPRLRSSGADRATLKISDVTSADEGVYLCEAKNSVGSIKASATLTVLSRPKITTTPRDVRVGLRGTARLECGVAGNPAPMVVWKKEGVQDLLVSRTLGPPGSRHLVAADGSLMIQQVQEEDGGYYLCSAISPVGSVMARAFLEVQALQPPPILRFGPEDQTLPLHGAARLPCESTGNPTPVVRWYFNSATLATNNPRLVVLDSGTLQIDDLQLSDSGIYTCIAYSKSGESSRSAQLTVLEVEVFSQDRLREGWRKAAHTGPTLGHQLGGLKPDTRHIFIVRAENSHGVGPPGPASDFIRTLGLPPEVLPQYELEEARVQLGALGLTLGDVQPLTSTSLTLSWKGQNVNSAFYLEVLRRLKRRIASVRTDIKGTVKLHHDNATSHTAFIITNFLARSNTPVKGVGDLVEGFHIWYRRQSSDFSRATLRDPTAEAHVLTGLEKFASYEIFLIPFYRQVEGPPSNSRSARTLEDVPARPPVGLAVRREPPATVYISWGPPPTDSLNGVLKGYVIQVFANSTVLHSDVALNASSTSLVLTNITSGSTYDIRAVAFTSVGLGPYTPPFVLNLDYTDGTGSGLVGLLLQPWFIGAVGGVLCMALTVLFAVCFLRRRRAWQKALEIHLTGWLQSSD</sequence>
<dbReference type="PANTHER" id="PTHR10075:SF100">
    <property type="entry name" value="FASCICLIN-2"/>
    <property type="match status" value="1"/>
</dbReference>
<dbReference type="PROSITE" id="PS50853">
    <property type="entry name" value="FN3"/>
    <property type="match status" value="3"/>
</dbReference>
<feature type="domain" description="Ig-like" evidence="5">
    <location>
        <begin position="362"/>
        <end position="449"/>
    </location>
</feature>
<dbReference type="InterPro" id="IPR036116">
    <property type="entry name" value="FN3_sf"/>
</dbReference>
<dbReference type="Pfam" id="PF07679">
    <property type="entry name" value="I-set"/>
    <property type="match status" value="2"/>
</dbReference>
<protein>
    <submittedName>
        <fullName evidence="7">ROBO1</fullName>
    </submittedName>
</protein>
<dbReference type="SMART" id="SM00409">
    <property type="entry name" value="IG"/>
    <property type="match status" value="4"/>
</dbReference>
<evidence type="ECO:0000259" key="6">
    <source>
        <dbReference type="PROSITE" id="PS50853"/>
    </source>
</evidence>